<protein>
    <submittedName>
        <fullName evidence="1">Uncharacterized protein</fullName>
    </submittedName>
</protein>
<keyword evidence="2" id="KW-1185">Reference proteome</keyword>
<reference evidence="1" key="1">
    <citation type="submission" date="2024-04" db="EMBL/GenBank/DDBJ databases">
        <authorList>
            <consortium name="Molecular Ecology Group"/>
        </authorList>
    </citation>
    <scope>NUCLEOTIDE SEQUENCE</scope>
</reference>
<sequence>MRRGSVCGFVGLCRAAQKLRPKHSISNATEPTSKWLDQDTEHFPETDGIRLSSTRRVFCGVVTPGNSPPNSSAA</sequence>
<accession>A0AAV2N5L0</accession>
<name>A0AAV2N5L0_9HYME</name>
<evidence type="ECO:0000313" key="2">
    <source>
        <dbReference type="Proteomes" id="UP001497644"/>
    </source>
</evidence>
<dbReference type="AlphaFoldDB" id="A0AAV2N5L0"/>
<organism evidence="1 2">
    <name type="scientific">Lasius platythorax</name>
    <dbReference type="NCBI Taxonomy" id="488582"/>
    <lineage>
        <taxon>Eukaryota</taxon>
        <taxon>Metazoa</taxon>
        <taxon>Ecdysozoa</taxon>
        <taxon>Arthropoda</taxon>
        <taxon>Hexapoda</taxon>
        <taxon>Insecta</taxon>
        <taxon>Pterygota</taxon>
        <taxon>Neoptera</taxon>
        <taxon>Endopterygota</taxon>
        <taxon>Hymenoptera</taxon>
        <taxon>Apocrita</taxon>
        <taxon>Aculeata</taxon>
        <taxon>Formicoidea</taxon>
        <taxon>Formicidae</taxon>
        <taxon>Formicinae</taxon>
        <taxon>Lasius</taxon>
        <taxon>Lasius</taxon>
    </lineage>
</organism>
<dbReference type="Proteomes" id="UP001497644">
    <property type="component" value="Chromosome 10"/>
</dbReference>
<dbReference type="EMBL" id="OZ034833">
    <property type="protein sequence ID" value="CAL1674881.1"/>
    <property type="molecule type" value="Genomic_DNA"/>
</dbReference>
<proteinExistence type="predicted"/>
<gene>
    <name evidence="1" type="ORF">LPLAT_LOCUS1408</name>
</gene>
<evidence type="ECO:0000313" key="1">
    <source>
        <dbReference type="EMBL" id="CAL1674881.1"/>
    </source>
</evidence>